<dbReference type="InterPro" id="IPR036909">
    <property type="entry name" value="Cyt_c-like_dom_sf"/>
</dbReference>
<comment type="caution">
    <text evidence="10">The sequence shown here is derived from an EMBL/GenBank/DDBJ whole genome shotgun (WGS) entry which is preliminary data.</text>
</comment>
<protein>
    <submittedName>
        <fullName evidence="10">Cytochrome C</fullName>
    </submittedName>
</protein>
<organism evidence="10 11">
    <name type="scientific">Novosphingobium anseongense</name>
    <dbReference type="NCBI Taxonomy" id="3133436"/>
    <lineage>
        <taxon>Bacteria</taxon>
        <taxon>Pseudomonadati</taxon>
        <taxon>Pseudomonadota</taxon>
        <taxon>Alphaproteobacteria</taxon>
        <taxon>Sphingomonadales</taxon>
        <taxon>Sphingomonadaceae</taxon>
        <taxon>Novosphingobium</taxon>
    </lineage>
</organism>
<evidence type="ECO:0000256" key="7">
    <source>
        <dbReference type="SAM" id="MobiDB-lite"/>
    </source>
</evidence>
<accession>A0ABU8S268</accession>
<reference evidence="10 11" key="1">
    <citation type="submission" date="2024-03" db="EMBL/GenBank/DDBJ databases">
        <authorList>
            <person name="Jo J.-H."/>
        </authorList>
    </citation>
    <scope>NUCLEOTIDE SEQUENCE [LARGE SCALE GENOMIC DNA]</scope>
    <source>
        <strain evidence="10 11">PS1R-30</strain>
    </source>
</reference>
<dbReference type="Gene3D" id="1.10.760.10">
    <property type="entry name" value="Cytochrome c-like domain"/>
    <property type="match status" value="1"/>
</dbReference>
<evidence type="ECO:0000256" key="6">
    <source>
        <dbReference type="PROSITE-ProRule" id="PRU00433"/>
    </source>
</evidence>
<keyword evidence="5 6" id="KW-0408">Iron</keyword>
<dbReference type="InterPro" id="IPR009056">
    <property type="entry name" value="Cyt_c-like_dom"/>
</dbReference>
<evidence type="ECO:0000256" key="8">
    <source>
        <dbReference type="SAM" id="SignalP"/>
    </source>
</evidence>
<keyword evidence="4" id="KW-0249">Electron transport</keyword>
<gene>
    <name evidence="10" type="ORF">WG901_22470</name>
</gene>
<dbReference type="PANTHER" id="PTHR11961">
    <property type="entry name" value="CYTOCHROME C"/>
    <property type="match status" value="1"/>
</dbReference>
<keyword evidence="8" id="KW-0732">Signal</keyword>
<evidence type="ECO:0000256" key="5">
    <source>
        <dbReference type="ARBA" id="ARBA00023004"/>
    </source>
</evidence>
<dbReference type="PROSITE" id="PS51007">
    <property type="entry name" value="CYTC"/>
    <property type="match status" value="1"/>
</dbReference>
<feature type="signal peptide" evidence="8">
    <location>
        <begin position="1"/>
        <end position="25"/>
    </location>
</feature>
<feature type="compositionally biased region" description="Low complexity" evidence="7">
    <location>
        <begin position="30"/>
        <end position="43"/>
    </location>
</feature>
<sequence>MRRGTMRFAVLGLIGALSACGGQKAEDQGTTAEDAAPVTTPADAPPAAFMQCRSCHTVEAGRNIIGPSLHDIVGKPAARVAGYTYSNALKASGLTWDEKTLDAWLASPSKLVPGNKMIFAGQSNPAKRKEIIDYLARQK</sequence>
<dbReference type="PROSITE" id="PS51257">
    <property type="entry name" value="PROKAR_LIPOPROTEIN"/>
    <property type="match status" value="1"/>
</dbReference>
<keyword evidence="3 6" id="KW-0479">Metal-binding</keyword>
<evidence type="ECO:0000256" key="1">
    <source>
        <dbReference type="ARBA" id="ARBA00022448"/>
    </source>
</evidence>
<keyword evidence="11" id="KW-1185">Reference proteome</keyword>
<evidence type="ECO:0000313" key="10">
    <source>
        <dbReference type="EMBL" id="MEJ5979435.1"/>
    </source>
</evidence>
<proteinExistence type="predicted"/>
<evidence type="ECO:0000256" key="2">
    <source>
        <dbReference type="ARBA" id="ARBA00022617"/>
    </source>
</evidence>
<feature type="region of interest" description="Disordered" evidence="7">
    <location>
        <begin position="24"/>
        <end position="43"/>
    </location>
</feature>
<feature type="chain" id="PRO_5046237931" evidence="8">
    <location>
        <begin position="26"/>
        <end position="139"/>
    </location>
</feature>
<evidence type="ECO:0000259" key="9">
    <source>
        <dbReference type="PROSITE" id="PS51007"/>
    </source>
</evidence>
<keyword evidence="1" id="KW-0813">Transport</keyword>
<dbReference type="PRINTS" id="PR00604">
    <property type="entry name" value="CYTCHRMECIAB"/>
</dbReference>
<dbReference type="Proteomes" id="UP001361239">
    <property type="component" value="Unassembled WGS sequence"/>
</dbReference>
<dbReference type="InterPro" id="IPR002327">
    <property type="entry name" value="Cyt_c_1A/1B"/>
</dbReference>
<dbReference type="SUPFAM" id="SSF46626">
    <property type="entry name" value="Cytochrome c"/>
    <property type="match status" value="1"/>
</dbReference>
<dbReference type="EMBL" id="JBBHJZ010000008">
    <property type="protein sequence ID" value="MEJ5979435.1"/>
    <property type="molecule type" value="Genomic_DNA"/>
</dbReference>
<evidence type="ECO:0000256" key="4">
    <source>
        <dbReference type="ARBA" id="ARBA00022982"/>
    </source>
</evidence>
<keyword evidence="2 6" id="KW-0349">Heme</keyword>
<feature type="domain" description="Cytochrome c" evidence="9">
    <location>
        <begin position="40"/>
        <end position="139"/>
    </location>
</feature>
<dbReference type="RefSeq" id="WP_339589375.1">
    <property type="nucleotide sequence ID" value="NZ_JBBHJZ010000008.1"/>
</dbReference>
<evidence type="ECO:0000313" key="11">
    <source>
        <dbReference type="Proteomes" id="UP001361239"/>
    </source>
</evidence>
<evidence type="ECO:0000256" key="3">
    <source>
        <dbReference type="ARBA" id="ARBA00022723"/>
    </source>
</evidence>
<name>A0ABU8S268_9SPHN</name>